<feature type="binding site" evidence="15">
    <location>
        <position position="238"/>
    </location>
    <ligand>
        <name>NADP(+)</name>
        <dbReference type="ChEBI" id="CHEBI:58349"/>
    </ligand>
</feature>
<name>A0A432YXU8_9GAMM</name>
<keyword evidence="10 13" id="KW-0521">NADP</keyword>
<feature type="binding site" evidence="15">
    <location>
        <position position="177"/>
    </location>
    <ligand>
        <name>NADP(+)</name>
        <dbReference type="ChEBI" id="CHEBI:58349"/>
    </ligand>
</feature>
<evidence type="ECO:0000256" key="14">
    <source>
        <dbReference type="PIRSR" id="PIRSR006769-1"/>
    </source>
</evidence>
<dbReference type="Gene3D" id="3.40.430.10">
    <property type="entry name" value="Dihydrofolate Reductase, subunit A"/>
    <property type="match status" value="1"/>
</dbReference>
<feature type="active site" description="Proton donor" evidence="14">
    <location>
        <position position="59"/>
    </location>
</feature>
<feature type="binding site" evidence="15">
    <location>
        <position position="203"/>
    </location>
    <ligand>
        <name>substrate</name>
    </ligand>
</feature>
<dbReference type="NCBIfam" id="TIGR00326">
    <property type="entry name" value="eubact_ribD"/>
    <property type="match status" value="1"/>
</dbReference>
<dbReference type="FunFam" id="3.40.140.10:FF:000025">
    <property type="entry name" value="Riboflavin biosynthesis protein RibD"/>
    <property type="match status" value="1"/>
</dbReference>
<dbReference type="PROSITE" id="PS51747">
    <property type="entry name" value="CYT_DCMP_DEAMINASES_2"/>
    <property type="match status" value="1"/>
</dbReference>
<dbReference type="InterPro" id="IPR016193">
    <property type="entry name" value="Cytidine_deaminase-like"/>
</dbReference>
<feature type="domain" description="CMP/dCMP-type deaminase" evidence="17">
    <location>
        <begin position="8"/>
        <end position="121"/>
    </location>
</feature>
<dbReference type="PROSITE" id="PS00903">
    <property type="entry name" value="CYT_DCMP_DEAMINASES_1"/>
    <property type="match status" value="1"/>
</dbReference>
<evidence type="ECO:0000256" key="6">
    <source>
        <dbReference type="ARBA" id="ARBA00022619"/>
    </source>
</evidence>
<dbReference type="GO" id="GO:0008835">
    <property type="term" value="F:diaminohydroxyphosphoribosylaminopyrimidine deaminase activity"/>
    <property type="evidence" value="ECO:0007669"/>
    <property type="project" value="UniProtKB-EC"/>
</dbReference>
<dbReference type="NCBIfam" id="TIGR00227">
    <property type="entry name" value="ribD_Cterm"/>
    <property type="match status" value="1"/>
</dbReference>
<evidence type="ECO:0000256" key="8">
    <source>
        <dbReference type="ARBA" id="ARBA00022801"/>
    </source>
</evidence>
<dbReference type="InterPro" id="IPR011549">
    <property type="entry name" value="RibD_C"/>
</dbReference>
<comment type="function">
    <text evidence="1 13">Converts 2,5-diamino-6-(ribosylamino)-4(3h)-pyrimidinone 5'-phosphate into 5-amino-6-(ribosylamino)-2,4(1h,3h)-pyrimidinedione 5'-phosphate.</text>
</comment>
<comment type="similarity">
    <text evidence="4 13">In the N-terminal section; belongs to the cytidine and deoxycytidylate deaminase family.</text>
</comment>
<reference evidence="18 19" key="1">
    <citation type="journal article" date="2011" name="Front. Microbiol.">
        <title>Genomic signatures of strain selection and enhancement in Bacillus atrophaeus var. globigii, a historical biowarfare simulant.</title>
        <authorList>
            <person name="Gibbons H.S."/>
            <person name="Broomall S.M."/>
            <person name="McNew L.A."/>
            <person name="Daligault H."/>
            <person name="Chapman C."/>
            <person name="Bruce D."/>
            <person name="Karavis M."/>
            <person name="Krepps M."/>
            <person name="McGregor P.A."/>
            <person name="Hong C."/>
            <person name="Park K.H."/>
            <person name="Akmal A."/>
            <person name="Feldman A."/>
            <person name="Lin J.S."/>
            <person name="Chang W.E."/>
            <person name="Higgs B.W."/>
            <person name="Demirev P."/>
            <person name="Lindquist J."/>
            <person name="Liem A."/>
            <person name="Fochler E."/>
            <person name="Read T.D."/>
            <person name="Tapia R."/>
            <person name="Johnson S."/>
            <person name="Bishop-Lilly K.A."/>
            <person name="Detter C."/>
            <person name="Han C."/>
            <person name="Sozhamannan S."/>
            <person name="Rosenzweig C.N."/>
            <person name="Skowronski E.W."/>
        </authorList>
    </citation>
    <scope>NUCLEOTIDE SEQUENCE [LARGE SCALE GENOMIC DNA]</scope>
    <source>
        <strain evidence="18 19">TPS4-2</strain>
    </source>
</reference>
<evidence type="ECO:0000313" key="18">
    <source>
        <dbReference type="EMBL" id="RUO68148.1"/>
    </source>
</evidence>
<dbReference type="UniPathway" id="UPA00275">
    <property type="reaction ID" value="UER00401"/>
</dbReference>
<evidence type="ECO:0000256" key="9">
    <source>
        <dbReference type="ARBA" id="ARBA00022833"/>
    </source>
</evidence>
<dbReference type="GO" id="GO:0050661">
    <property type="term" value="F:NADP binding"/>
    <property type="evidence" value="ECO:0007669"/>
    <property type="project" value="InterPro"/>
</dbReference>
<evidence type="ECO:0000256" key="7">
    <source>
        <dbReference type="ARBA" id="ARBA00022723"/>
    </source>
</evidence>
<dbReference type="InterPro" id="IPR004794">
    <property type="entry name" value="Eubact_RibD"/>
</dbReference>
<keyword evidence="7 13" id="KW-0479">Metal-binding</keyword>
<dbReference type="PANTHER" id="PTHR38011:SF7">
    <property type="entry name" value="2,5-DIAMINO-6-RIBOSYLAMINO-4(3H)-PYRIMIDINONE 5'-PHOSPHATE REDUCTASE"/>
    <property type="match status" value="1"/>
</dbReference>
<keyword evidence="12" id="KW-0511">Multifunctional enzyme</keyword>
<dbReference type="EC" id="3.5.4.26" evidence="13"/>
<feature type="binding site" evidence="16">
    <location>
        <position position="82"/>
    </location>
    <ligand>
        <name>Zn(2+)</name>
        <dbReference type="ChEBI" id="CHEBI:29105"/>
        <note>catalytic</note>
    </ligand>
</feature>
<dbReference type="InterPro" id="IPR024072">
    <property type="entry name" value="DHFR-like_dom_sf"/>
</dbReference>
<proteinExistence type="inferred from homology"/>
<dbReference type="InterPro" id="IPR050765">
    <property type="entry name" value="Riboflavin_Biosynth_HTPR"/>
</dbReference>
<dbReference type="InterPro" id="IPR016192">
    <property type="entry name" value="APOBEC/CMP_deaminase_Zn-bd"/>
</dbReference>
<dbReference type="InterPro" id="IPR002125">
    <property type="entry name" value="CMP_dCMP_dom"/>
</dbReference>
<dbReference type="SUPFAM" id="SSF53927">
    <property type="entry name" value="Cytidine deaminase-like"/>
    <property type="match status" value="1"/>
</dbReference>
<feature type="binding site" evidence="15">
    <location>
        <position position="161"/>
    </location>
    <ligand>
        <name>NADP(+)</name>
        <dbReference type="ChEBI" id="CHEBI:58349"/>
    </ligand>
</feature>
<keyword evidence="9 13" id="KW-0862">Zinc</keyword>
<feature type="binding site" evidence="15">
    <location>
        <position position="191"/>
    </location>
    <ligand>
        <name>substrate</name>
    </ligand>
</feature>
<evidence type="ECO:0000256" key="4">
    <source>
        <dbReference type="ARBA" id="ARBA00005259"/>
    </source>
</evidence>
<comment type="pathway">
    <text evidence="3 13">Cofactor biosynthesis; riboflavin biosynthesis; 5-amino-6-(D-ribitylamino)uracil from GTP: step 3/4.</text>
</comment>
<comment type="caution">
    <text evidence="18">The sequence shown here is derived from an EMBL/GenBank/DDBJ whole genome shotgun (WGS) entry which is preliminary data.</text>
</comment>
<keyword evidence="8 13" id="KW-0378">Hydrolase</keyword>
<comment type="catalytic activity">
    <reaction evidence="13">
        <text>2,5-diamino-6-hydroxy-4-(5-phosphoribosylamino)-pyrimidine + H2O + H(+) = 5-amino-6-(5-phospho-D-ribosylamino)uracil + NH4(+)</text>
        <dbReference type="Rhea" id="RHEA:21868"/>
        <dbReference type="ChEBI" id="CHEBI:15377"/>
        <dbReference type="ChEBI" id="CHEBI:15378"/>
        <dbReference type="ChEBI" id="CHEBI:28938"/>
        <dbReference type="ChEBI" id="CHEBI:58453"/>
        <dbReference type="ChEBI" id="CHEBI:58614"/>
        <dbReference type="EC" id="3.5.4.26"/>
    </reaction>
</comment>
<dbReference type="CDD" id="cd01284">
    <property type="entry name" value="Riboflavin_deaminase-reductase"/>
    <property type="match status" value="1"/>
</dbReference>
<dbReference type="EC" id="1.1.1.193" evidence="13"/>
<feature type="binding site" evidence="15">
    <location>
        <begin position="306"/>
        <end position="312"/>
    </location>
    <ligand>
        <name>NADP(+)</name>
        <dbReference type="ChEBI" id="CHEBI:58349"/>
    </ligand>
</feature>
<dbReference type="Gene3D" id="3.40.140.10">
    <property type="entry name" value="Cytidine Deaminase, domain 2"/>
    <property type="match status" value="1"/>
</dbReference>
<comment type="similarity">
    <text evidence="5 13">In the C-terminal section; belongs to the HTP reductase family.</text>
</comment>
<sequence>MIKPSQLKIDHEMMHRAIELARRGIMTTRPNPAVGCVISKNNTIIGEGWHQQAGEPHAEIHALKQAGAKAQGATAYVTLEPCSHMGRTPPCADALVDAGVARVVVAMHDPNPRVSGNGIKRLHEADIDVLVGVLEKSAEQLNPGFLSRMRHQRPFVTVKMASSLDGKTALSDGRSQWITGPHARSDVQYWRAQSDAILTGADTILQDNPMLTVRESQWPKTRALPESLKQPIRIIIDSQNRVTDDARIFESSAPVWLVRCEPGKPSRHSHCHEVIIDKADSGKVELGALMTELAKREVNQVWTECGASLAAALIENGYCDRLMMYSSGQLLGDAARSLFDIEEPKSLDKAVRFKVTDRRQVGDDQRVIAVPQLIKG</sequence>
<evidence type="ECO:0000259" key="17">
    <source>
        <dbReference type="PROSITE" id="PS51747"/>
    </source>
</evidence>
<accession>A0A432YXU8</accession>
<keyword evidence="6 13" id="KW-0686">Riboflavin biosynthesis</keyword>
<dbReference type="Proteomes" id="UP000288361">
    <property type="component" value="Unassembled WGS sequence"/>
</dbReference>
<evidence type="ECO:0000256" key="11">
    <source>
        <dbReference type="ARBA" id="ARBA00023002"/>
    </source>
</evidence>
<keyword evidence="11 13" id="KW-0560">Oxidoreductase</keyword>
<comment type="catalytic activity">
    <reaction evidence="13">
        <text>5-amino-6-(5-phospho-D-ribitylamino)uracil + NADP(+) = 5-amino-6-(5-phospho-D-ribosylamino)uracil + NADPH + H(+)</text>
        <dbReference type="Rhea" id="RHEA:17845"/>
        <dbReference type="ChEBI" id="CHEBI:15378"/>
        <dbReference type="ChEBI" id="CHEBI:57783"/>
        <dbReference type="ChEBI" id="CHEBI:58349"/>
        <dbReference type="ChEBI" id="CHEBI:58421"/>
        <dbReference type="ChEBI" id="CHEBI:58453"/>
        <dbReference type="EC" id="1.1.1.193"/>
    </reaction>
</comment>
<feature type="binding site" evidence="16">
    <location>
        <position position="91"/>
    </location>
    <ligand>
        <name>Zn(2+)</name>
        <dbReference type="ChEBI" id="CHEBI:29105"/>
        <note>catalytic</note>
    </ligand>
</feature>
<feature type="binding site" evidence="15">
    <location>
        <position position="207"/>
    </location>
    <ligand>
        <name>NADP(+)</name>
        <dbReference type="ChEBI" id="CHEBI:58349"/>
    </ligand>
</feature>
<evidence type="ECO:0000256" key="10">
    <source>
        <dbReference type="ARBA" id="ARBA00022857"/>
    </source>
</evidence>
<evidence type="ECO:0000256" key="13">
    <source>
        <dbReference type="PIRNR" id="PIRNR006769"/>
    </source>
</evidence>
<feature type="binding site" evidence="15">
    <location>
        <position position="304"/>
    </location>
    <ligand>
        <name>substrate</name>
    </ligand>
</feature>
<evidence type="ECO:0000256" key="3">
    <source>
        <dbReference type="ARBA" id="ARBA00004910"/>
    </source>
</evidence>
<feature type="binding site" evidence="15">
    <location>
        <position position="211"/>
    </location>
    <ligand>
        <name>substrate</name>
    </ligand>
</feature>
<dbReference type="SUPFAM" id="SSF53597">
    <property type="entry name" value="Dihydrofolate reductase-like"/>
    <property type="match status" value="1"/>
</dbReference>
<evidence type="ECO:0000313" key="19">
    <source>
        <dbReference type="Proteomes" id="UP000288361"/>
    </source>
</evidence>
<dbReference type="PANTHER" id="PTHR38011">
    <property type="entry name" value="DIHYDROFOLATE REDUCTASE FAMILY PROTEIN (AFU_ORTHOLOGUE AFUA_8G06820)"/>
    <property type="match status" value="1"/>
</dbReference>
<organism evidence="18 19">
    <name type="scientific">Idiomarina piscisalsi</name>
    <dbReference type="NCBI Taxonomy" id="1096243"/>
    <lineage>
        <taxon>Bacteria</taxon>
        <taxon>Pseudomonadati</taxon>
        <taxon>Pseudomonadota</taxon>
        <taxon>Gammaproteobacteria</taxon>
        <taxon>Alteromonadales</taxon>
        <taxon>Idiomarinaceae</taxon>
        <taxon>Idiomarina</taxon>
    </lineage>
</organism>
<dbReference type="GO" id="GO:0009231">
    <property type="term" value="P:riboflavin biosynthetic process"/>
    <property type="evidence" value="ECO:0007669"/>
    <property type="project" value="UniProtKB-UniPathway"/>
</dbReference>
<evidence type="ECO:0000256" key="2">
    <source>
        <dbReference type="ARBA" id="ARBA00004882"/>
    </source>
</evidence>
<dbReference type="GO" id="GO:0008703">
    <property type="term" value="F:5-amino-6-(5-phosphoribosylamino)uracil reductase activity"/>
    <property type="evidence" value="ECO:0007669"/>
    <property type="project" value="UniProtKB-EC"/>
</dbReference>
<feature type="binding site" evidence="16">
    <location>
        <position position="57"/>
    </location>
    <ligand>
        <name>Zn(2+)</name>
        <dbReference type="ChEBI" id="CHEBI:29105"/>
        <note>catalytic</note>
    </ligand>
</feature>
<dbReference type="EMBL" id="PIQA01000001">
    <property type="protein sequence ID" value="RUO68148.1"/>
    <property type="molecule type" value="Genomic_DNA"/>
</dbReference>
<evidence type="ECO:0000256" key="16">
    <source>
        <dbReference type="PIRSR" id="PIRSR006769-3"/>
    </source>
</evidence>
<protein>
    <recommendedName>
        <fullName evidence="13">Riboflavin biosynthesis protein RibD</fullName>
    </recommendedName>
    <domain>
        <recommendedName>
            <fullName evidence="13">Diaminohydroxyphosphoribosylaminopyrimidine deaminase</fullName>
            <shortName evidence="13">DRAP deaminase</shortName>
            <ecNumber evidence="13">3.5.4.26</ecNumber>
        </recommendedName>
        <alternativeName>
            <fullName evidence="13">Riboflavin-specific deaminase</fullName>
        </alternativeName>
    </domain>
    <domain>
        <recommendedName>
            <fullName evidence="13">5-amino-6-(5-phosphoribosylamino)uracil reductase</fullName>
            <ecNumber evidence="13">1.1.1.193</ecNumber>
        </recommendedName>
        <alternativeName>
            <fullName evidence="13">HTP reductase</fullName>
        </alternativeName>
    </domain>
</protein>
<dbReference type="AlphaFoldDB" id="A0A432YXU8"/>
<dbReference type="InterPro" id="IPR002734">
    <property type="entry name" value="RibDG_C"/>
</dbReference>
<gene>
    <name evidence="18" type="primary">ribD</name>
    <name evidence="18" type="ORF">CWI73_04715</name>
</gene>
<evidence type="ECO:0000256" key="12">
    <source>
        <dbReference type="ARBA" id="ARBA00023268"/>
    </source>
</evidence>
<comment type="cofactor">
    <cofactor evidence="13 16">
        <name>Zn(2+)</name>
        <dbReference type="ChEBI" id="CHEBI:29105"/>
    </cofactor>
    <text evidence="13 16">Binds 1 zinc ion.</text>
</comment>
<evidence type="ECO:0000256" key="5">
    <source>
        <dbReference type="ARBA" id="ARBA00007417"/>
    </source>
</evidence>
<comment type="pathway">
    <text evidence="2 13">Cofactor biosynthesis; riboflavin biosynthesis; 5-amino-6-(D-ribitylamino)uracil from GTP: step 2/4.</text>
</comment>
<feature type="binding site" evidence="15">
    <location>
        <position position="214"/>
    </location>
    <ligand>
        <name>substrate</name>
    </ligand>
</feature>
<dbReference type="Pfam" id="PF00383">
    <property type="entry name" value="dCMP_cyt_deam_1"/>
    <property type="match status" value="1"/>
</dbReference>
<dbReference type="RefSeq" id="WP_126751754.1">
    <property type="nucleotide sequence ID" value="NZ_JBHUMT010000016.1"/>
</dbReference>
<evidence type="ECO:0000256" key="1">
    <source>
        <dbReference type="ARBA" id="ARBA00002151"/>
    </source>
</evidence>
<dbReference type="Pfam" id="PF01872">
    <property type="entry name" value="RibD_C"/>
    <property type="match status" value="1"/>
</dbReference>
<feature type="binding site" evidence="15">
    <location>
        <position position="175"/>
    </location>
    <ligand>
        <name>substrate</name>
    </ligand>
</feature>
<evidence type="ECO:0000256" key="15">
    <source>
        <dbReference type="PIRSR" id="PIRSR006769-2"/>
    </source>
</evidence>
<dbReference type="GO" id="GO:0008270">
    <property type="term" value="F:zinc ion binding"/>
    <property type="evidence" value="ECO:0007669"/>
    <property type="project" value="InterPro"/>
</dbReference>
<dbReference type="PIRSF" id="PIRSF006769">
    <property type="entry name" value="RibD"/>
    <property type="match status" value="1"/>
</dbReference>